<sequence length="243" mass="28065">MKRSISTQSSLLNFCHKKNNQGELDSELITTEEEIPCESTTEKGVLESTLELLELRDVGRYINFRITEDKFKYDLLKNPWLPYSNYNFPVVSKRQLKFKMSWLTRFSWLVYSKKLEGALCKICVLFSNECIGKGSNQKVGALVSKPIIKWKDALEYFKSHCIIDYHKLSVIRADEFLQIMDNKKPDISIAIDSAYKNLVLENRAKLVPIIETIIFCGRQEVALRRDNDNTPILAAVLITTMEI</sequence>
<evidence type="ECO:0000313" key="2">
    <source>
        <dbReference type="Proteomes" id="UP000325440"/>
    </source>
</evidence>
<organism evidence="1 2">
    <name type="scientific">Cinara cedri</name>
    <dbReference type="NCBI Taxonomy" id="506608"/>
    <lineage>
        <taxon>Eukaryota</taxon>
        <taxon>Metazoa</taxon>
        <taxon>Ecdysozoa</taxon>
        <taxon>Arthropoda</taxon>
        <taxon>Hexapoda</taxon>
        <taxon>Insecta</taxon>
        <taxon>Pterygota</taxon>
        <taxon>Neoptera</taxon>
        <taxon>Paraneoptera</taxon>
        <taxon>Hemiptera</taxon>
        <taxon>Sternorrhyncha</taxon>
        <taxon>Aphidomorpha</taxon>
        <taxon>Aphidoidea</taxon>
        <taxon>Aphididae</taxon>
        <taxon>Lachninae</taxon>
        <taxon>Cinara</taxon>
    </lineage>
</organism>
<dbReference type="AlphaFoldDB" id="A0A5E4MHW9"/>
<reference evidence="1 2" key="1">
    <citation type="submission" date="2019-08" db="EMBL/GenBank/DDBJ databases">
        <authorList>
            <person name="Alioto T."/>
            <person name="Alioto T."/>
            <person name="Gomez Garrido J."/>
        </authorList>
    </citation>
    <scope>NUCLEOTIDE SEQUENCE [LARGE SCALE GENOMIC DNA]</scope>
</reference>
<evidence type="ECO:0000313" key="1">
    <source>
        <dbReference type="EMBL" id="VVC31044.1"/>
    </source>
</evidence>
<dbReference type="EMBL" id="CABPRJ010000565">
    <property type="protein sequence ID" value="VVC31044.1"/>
    <property type="molecule type" value="Genomic_DNA"/>
</dbReference>
<gene>
    <name evidence="1" type="ORF">CINCED_3A019179</name>
</gene>
<keyword evidence="2" id="KW-1185">Reference proteome</keyword>
<protein>
    <submittedName>
        <fullName evidence="1">Uncharacterized protein</fullName>
    </submittedName>
</protein>
<dbReference type="Proteomes" id="UP000325440">
    <property type="component" value="Unassembled WGS sequence"/>
</dbReference>
<accession>A0A5E4MHW9</accession>
<name>A0A5E4MHW9_9HEMI</name>
<proteinExistence type="predicted"/>
<dbReference type="OrthoDB" id="6608798at2759"/>